<evidence type="ECO:0000313" key="1">
    <source>
        <dbReference type="EMBL" id="MEK8088368.1"/>
    </source>
</evidence>
<dbReference type="InterPro" id="IPR032710">
    <property type="entry name" value="NTF2-like_dom_sf"/>
</dbReference>
<dbReference type="Gene3D" id="3.10.450.50">
    <property type="match status" value="1"/>
</dbReference>
<gene>
    <name evidence="1" type="ORF">WOB96_01190</name>
</gene>
<reference evidence="1 2" key="1">
    <citation type="submission" date="2024-04" db="EMBL/GenBank/DDBJ databases">
        <authorList>
            <person name="Abashina T."/>
            <person name="Shaikin A."/>
        </authorList>
    </citation>
    <scope>NUCLEOTIDE SEQUENCE [LARGE SCALE GENOMIC DNA]</scope>
    <source>
        <strain evidence="1 2">AAFK</strain>
    </source>
</reference>
<dbReference type="EMBL" id="JBBPCO010000001">
    <property type="protein sequence ID" value="MEK8088368.1"/>
    <property type="molecule type" value="Genomic_DNA"/>
</dbReference>
<name>A0ABU9D6P9_9PROT</name>
<comment type="caution">
    <text evidence="1">The sequence shown here is derived from an EMBL/GenBank/DDBJ whole genome shotgun (WGS) entry which is preliminary data.</text>
</comment>
<dbReference type="SUPFAM" id="SSF54427">
    <property type="entry name" value="NTF2-like"/>
    <property type="match status" value="1"/>
</dbReference>
<keyword evidence="2" id="KW-1185">Reference proteome</keyword>
<dbReference type="Proteomes" id="UP001446205">
    <property type="component" value="Unassembled WGS sequence"/>
</dbReference>
<organism evidence="1 2">
    <name type="scientific">Thermithiobacillus plumbiphilus</name>
    <dbReference type="NCBI Taxonomy" id="1729899"/>
    <lineage>
        <taxon>Bacteria</taxon>
        <taxon>Pseudomonadati</taxon>
        <taxon>Pseudomonadota</taxon>
        <taxon>Acidithiobacillia</taxon>
        <taxon>Acidithiobacillales</taxon>
        <taxon>Thermithiobacillaceae</taxon>
        <taxon>Thermithiobacillus</taxon>
    </lineage>
</organism>
<accession>A0ABU9D6P9</accession>
<proteinExistence type="predicted"/>
<protein>
    <submittedName>
        <fullName evidence="1">Nuclear transport factor 2 family protein</fullName>
    </submittedName>
</protein>
<dbReference type="RefSeq" id="WP_341369433.1">
    <property type="nucleotide sequence ID" value="NZ_JBBPCO010000001.1"/>
</dbReference>
<evidence type="ECO:0000313" key="2">
    <source>
        <dbReference type="Proteomes" id="UP001446205"/>
    </source>
</evidence>
<sequence length="120" mass="13612">MSSIRTTQEVFEDHLWQSNHGSVEEDFARNYADDVVLLTGEGIYRGLEGLRYLTNVLMQALPGACFDYYTRLVAGEMAFLEWGTQTEKSQVKDGADSYLIRNGRIIAQTIHYTVQPVSEN</sequence>